<accession>A0A6L2MUQ3</accession>
<evidence type="ECO:0000313" key="1">
    <source>
        <dbReference type="EMBL" id="GEU77027.1"/>
    </source>
</evidence>
<organism evidence="1">
    <name type="scientific">Tanacetum cinerariifolium</name>
    <name type="common">Dalmatian daisy</name>
    <name type="synonym">Chrysanthemum cinerariifolium</name>
    <dbReference type="NCBI Taxonomy" id="118510"/>
    <lineage>
        <taxon>Eukaryota</taxon>
        <taxon>Viridiplantae</taxon>
        <taxon>Streptophyta</taxon>
        <taxon>Embryophyta</taxon>
        <taxon>Tracheophyta</taxon>
        <taxon>Spermatophyta</taxon>
        <taxon>Magnoliopsida</taxon>
        <taxon>eudicotyledons</taxon>
        <taxon>Gunneridae</taxon>
        <taxon>Pentapetalae</taxon>
        <taxon>asterids</taxon>
        <taxon>campanulids</taxon>
        <taxon>Asterales</taxon>
        <taxon>Asteraceae</taxon>
        <taxon>Asteroideae</taxon>
        <taxon>Anthemideae</taxon>
        <taxon>Anthemidinae</taxon>
        <taxon>Tanacetum</taxon>
    </lineage>
</organism>
<dbReference type="AlphaFoldDB" id="A0A6L2MUQ3"/>
<gene>
    <name evidence="1" type="ORF">Tci_049005</name>
</gene>
<proteinExistence type="predicted"/>
<dbReference type="EMBL" id="BKCJ010007390">
    <property type="protein sequence ID" value="GEU77027.1"/>
    <property type="molecule type" value="Genomic_DNA"/>
</dbReference>
<comment type="caution">
    <text evidence="1">The sequence shown here is derived from an EMBL/GenBank/DDBJ whole genome shotgun (WGS) entry which is preliminary data.</text>
</comment>
<protein>
    <submittedName>
        <fullName evidence="1">Protein RRP6-like 2</fullName>
    </submittedName>
</protein>
<sequence length="102" mass="11927">MFDTGHQECLKWSEIVWTICCCTSVGSLQTKNIKQQTCQVCIFKTDEACPELTLTDKVYIVYQVFEQKVQNFLELFKEKRTLDVLYEVLNPSFPIISHLQDI</sequence>
<name>A0A6L2MUQ3_TANCI</name>
<reference evidence="1" key="1">
    <citation type="journal article" date="2019" name="Sci. Rep.">
        <title>Draft genome of Tanacetum cinerariifolium, the natural source of mosquito coil.</title>
        <authorList>
            <person name="Yamashiro T."/>
            <person name="Shiraishi A."/>
            <person name="Satake H."/>
            <person name="Nakayama K."/>
        </authorList>
    </citation>
    <scope>NUCLEOTIDE SEQUENCE</scope>
</reference>